<proteinExistence type="predicted"/>
<feature type="region of interest" description="Disordered" evidence="1">
    <location>
        <begin position="345"/>
        <end position="411"/>
    </location>
</feature>
<dbReference type="Pfam" id="PF02720">
    <property type="entry name" value="DUF222"/>
    <property type="match status" value="1"/>
</dbReference>
<evidence type="ECO:0000256" key="1">
    <source>
        <dbReference type="SAM" id="MobiDB-lite"/>
    </source>
</evidence>
<accession>A0A511YXX9</accession>
<protein>
    <recommendedName>
        <fullName evidence="2">DUF222 domain-containing protein</fullName>
    </recommendedName>
</protein>
<feature type="domain" description="DUF222" evidence="2">
    <location>
        <begin position="90"/>
        <end position="343"/>
    </location>
</feature>
<dbReference type="InterPro" id="IPR003615">
    <property type="entry name" value="HNH_nuc"/>
</dbReference>
<comment type="caution">
    <text evidence="3">The sequence shown here is derived from an EMBL/GenBank/DDBJ whole genome shotgun (WGS) entry which is preliminary data.</text>
</comment>
<evidence type="ECO:0000313" key="3">
    <source>
        <dbReference type="EMBL" id="GEN80065.1"/>
    </source>
</evidence>
<gene>
    <name evidence="3" type="ORF">AFE02nite_17990</name>
</gene>
<sequence length="539" mass="57304">MFEQRATVLSPEVRLDVRAPGPRVEKSFAAAVERAVAAAAEADDARREALDRAPGPELAGLLARLEVPVEPDAVLLEAIDAFDRLAAWAASRQAVAVNELRRRRQAQGRAGFVADEVAARLGTTRAAGQRLVGEAMGLEQVPQVWDALDRGAVDPRKAAMLCDELLALPALLRFDVAAEVVPLAGGLTIPALRGRIRRRALAADPTSAARAHERERRGRYVSLEAVRDGMAWLHAYLPAPDAIAVHATLTALADATAPDDPRGVDERRADALVDVVTRWLDAGTCPDGTPLPRRQRRRPHLQVTVAASTLAGDDDAPADLAGYGPISADMAREIARDATCTVVGIDPRTGEARTREGRDHGLGRTTRGSAPPGNRPADSRPADSRPADSRPADSRPADSRPAGYRPPAALADDVLARDRTCTFPGCRVQAMRCDLDHIEPFDPALPADDQTVGENLHALCRHHHNLKTHGGWQVRRDDATGRTVWTAPTGHEYAREPVEAPGADTSLGGATLTGESTAVGAAAEHATTGDGGAEEPPPF</sequence>
<organism evidence="3 4">
    <name type="scientific">Actinotalea fermentans</name>
    <dbReference type="NCBI Taxonomy" id="43671"/>
    <lineage>
        <taxon>Bacteria</taxon>
        <taxon>Bacillati</taxon>
        <taxon>Actinomycetota</taxon>
        <taxon>Actinomycetes</taxon>
        <taxon>Micrococcales</taxon>
        <taxon>Cellulomonadaceae</taxon>
        <taxon>Actinotalea</taxon>
    </lineage>
</organism>
<name>A0A511YXX9_9CELL</name>
<reference evidence="3 4" key="1">
    <citation type="submission" date="2019-07" db="EMBL/GenBank/DDBJ databases">
        <title>Whole genome shotgun sequence of Actinotalea fermentans NBRC 105374.</title>
        <authorList>
            <person name="Hosoyama A."/>
            <person name="Uohara A."/>
            <person name="Ohji S."/>
            <person name="Ichikawa N."/>
        </authorList>
    </citation>
    <scope>NUCLEOTIDE SEQUENCE [LARGE SCALE GENOMIC DNA]</scope>
    <source>
        <strain evidence="3 4">NBRC 105374</strain>
    </source>
</reference>
<dbReference type="AlphaFoldDB" id="A0A511YXX9"/>
<evidence type="ECO:0000259" key="2">
    <source>
        <dbReference type="Pfam" id="PF02720"/>
    </source>
</evidence>
<dbReference type="RefSeq" id="WP_146819500.1">
    <property type="nucleotide sequence ID" value="NZ_BJYK01000005.1"/>
</dbReference>
<dbReference type="EMBL" id="BJYK01000005">
    <property type="protein sequence ID" value="GEN80065.1"/>
    <property type="molecule type" value="Genomic_DNA"/>
</dbReference>
<dbReference type="InterPro" id="IPR003870">
    <property type="entry name" value="DUF222"/>
</dbReference>
<keyword evidence="4" id="KW-1185">Reference proteome</keyword>
<dbReference type="OrthoDB" id="5140334at2"/>
<feature type="region of interest" description="Disordered" evidence="1">
    <location>
        <begin position="498"/>
        <end position="539"/>
    </location>
</feature>
<feature type="compositionally biased region" description="Basic and acidic residues" evidence="1">
    <location>
        <begin position="348"/>
        <end position="362"/>
    </location>
</feature>
<feature type="compositionally biased region" description="Basic and acidic residues" evidence="1">
    <location>
        <begin position="377"/>
        <end position="398"/>
    </location>
</feature>
<dbReference type="CDD" id="cd00085">
    <property type="entry name" value="HNHc"/>
    <property type="match status" value="1"/>
</dbReference>
<evidence type="ECO:0000313" key="4">
    <source>
        <dbReference type="Proteomes" id="UP000321484"/>
    </source>
</evidence>
<dbReference type="Proteomes" id="UP000321484">
    <property type="component" value="Unassembled WGS sequence"/>
</dbReference>